<dbReference type="PANTHER" id="PTHR30373:SF8">
    <property type="entry name" value="BLL7265 PROTEIN"/>
    <property type="match status" value="1"/>
</dbReference>
<protein>
    <recommendedName>
        <fullName evidence="1">TPM domain-containing protein</fullName>
    </recommendedName>
</protein>
<organism evidence="2 3">
    <name type="scientific">Cupriavidus nantongensis</name>
    <dbReference type="NCBI Taxonomy" id="1796606"/>
    <lineage>
        <taxon>Bacteria</taxon>
        <taxon>Pseudomonadati</taxon>
        <taxon>Pseudomonadota</taxon>
        <taxon>Betaproteobacteria</taxon>
        <taxon>Burkholderiales</taxon>
        <taxon>Burkholderiaceae</taxon>
        <taxon>Cupriavidus</taxon>
    </lineage>
</organism>
<dbReference type="EMBL" id="CP014844">
    <property type="protein sequence ID" value="AMR80261.1"/>
    <property type="molecule type" value="Genomic_DNA"/>
</dbReference>
<name>A0A142JQ99_9BURK</name>
<evidence type="ECO:0000259" key="1">
    <source>
        <dbReference type="Pfam" id="PF04536"/>
    </source>
</evidence>
<dbReference type="PANTHER" id="PTHR30373">
    <property type="entry name" value="UPF0603 PROTEIN YGCG"/>
    <property type="match status" value="1"/>
</dbReference>
<dbReference type="InterPro" id="IPR007621">
    <property type="entry name" value="TPM_dom"/>
</dbReference>
<evidence type="ECO:0000313" key="2">
    <source>
        <dbReference type="EMBL" id="AMR80261.1"/>
    </source>
</evidence>
<dbReference type="OrthoDB" id="5683663at2"/>
<reference evidence="2 3" key="1">
    <citation type="submission" date="2016-03" db="EMBL/GenBank/DDBJ databases">
        <title>Complete genome sequence of a novel chlorpyrifos degrading bacterium, Cupriavidus nantongensis sp. X1.</title>
        <authorList>
            <person name="Fang L."/>
        </authorList>
    </citation>
    <scope>NUCLEOTIDE SEQUENCE [LARGE SCALE GENOMIC DNA]</scope>
    <source>
        <strain evidence="2 3">X1</strain>
    </source>
</reference>
<dbReference type="Pfam" id="PF04536">
    <property type="entry name" value="TPM_phosphatase"/>
    <property type="match status" value="1"/>
</dbReference>
<dbReference type="AlphaFoldDB" id="A0A142JQ99"/>
<feature type="domain" description="TPM" evidence="1">
    <location>
        <begin position="26"/>
        <end position="140"/>
    </location>
</feature>
<keyword evidence="3" id="KW-1185">Reference proteome</keyword>
<dbReference type="RefSeq" id="WP_062802113.1">
    <property type="nucleotide sequence ID" value="NZ_CP014844.1"/>
</dbReference>
<proteinExistence type="predicted"/>
<evidence type="ECO:0000313" key="3">
    <source>
        <dbReference type="Proteomes" id="UP000075238"/>
    </source>
</evidence>
<sequence>MNMQRLLRHLATTDRAVRRAFPPRALDAIEQAIRTGEFQHGGQLRFVVEGALDGSPLWRNQSPGERALDLFARLGVWDTAHNSGVLIYVLLADRAVEIVADRGIHACCGAERWSAVCQRMEAQFAQGRFEAGALEGIVAVSHLLAQHFPRGADHGNELPDRPVLL</sequence>
<dbReference type="STRING" id="1796606.A2G96_08840"/>
<gene>
    <name evidence="2" type="ORF">A2G96_08840</name>
</gene>
<dbReference type="KEGG" id="cnan:A2G96_08840"/>
<accession>A0A142JQ99</accession>
<dbReference type="Gene3D" id="3.10.310.50">
    <property type="match status" value="1"/>
</dbReference>
<dbReference type="Proteomes" id="UP000075238">
    <property type="component" value="Chromosome 1"/>
</dbReference>